<dbReference type="AlphaFoldDB" id="W4QLW7"/>
<keyword evidence="1" id="KW-0677">Repeat</keyword>
<name>W4QLW7_HALA3</name>
<keyword evidence="4" id="KW-1185">Reference proteome</keyword>
<dbReference type="Gene3D" id="1.25.40.10">
    <property type="entry name" value="Tetratricopeptide repeat domain"/>
    <property type="match status" value="3"/>
</dbReference>
<dbReference type="Pfam" id="PF13432">
    <property type="entry name" value="TPR_16"/>
    <property type="match status" value="1"/>
</dbReference>
<dbReference type="eggNOG" id="COG0457">
    <property type="taxonomic scope" value="Bacteria"/>
</dbReference>
<dbReference type="PANTHER" id="PTHR45586">
    <property type="entry name" value="TPR REPEAT-CONTAINING PROTEIN PA4667"/>
    <property type="match status" value="1"/>
</dbReference>
<proteinExistence type="predicted"/>
<evidence type="ECO:0000313" key="4">
    <source>
        <dbReference type="Proteomes" id="UP000018896"/>
    </source>
</evidence>
<comment type="caution">
    <text evidence="3">The sequence shown here is derived from an EMBL/GenBank/DDBJ whole genome shotgun (WGS) entry which is preliminary data.</text>
</comment>
<dbReference type="InterPro" id="IPR011990">
    <property type="entry name" value="TPR-like_helical_dom_sf"/>
</dbReference>
<dbReference type="SUPFAM" id="SSF48452">
    <property type="entry name" value="TPR-like"/>
    <property type="match status" value="2"/>
</dbReference>
<dbReference type="PANTHER" id="PTHR45586:SF1">
    <property type="entry name" value="LIPOPOLYSACCHARIDE ASSEMBLY PROTEIN B"/>
    <property type="match status" value="1"/>
</dbReference>
<evidence type="ECO:0000256" key="2">
    <source>
        <dbReference type="ARBA" id="ARBA00022803"/>
    </source>
</evidence>
<dbReference type="InterPro" id="IPR051012">
    <property type="entry name" value="CellSynth/LPSAsmb/PSIAsmb"/>
</dbReference>
<dbReference type="OrthoDB" id="600613at2"/>
<sequence>MGISPKDEHEKSKVVPMFQSGDYFFHRGIEAYRKNHLHRAIKLFERAVKITNTEPVFHVQLAAVLSEIGEYERSNEILQNVLHEKEGNVDECFFFMANNYAYLGMFEKAERMALRYLETSPNERFSTDAKDLLDLLQFEREEEDWDSLAEDEDELIAEHERAHTMLREGNVEASIPILKKIIAEHPSYWAAHNHLAEALYRLGDDSAFSICEAILEKDEGNLFAIANLALFYQKNGDAKKAEPFIHSLKRVYPLDGDHFVKVAETLCAVGEFKLAYERLKDLGQWELELRPELLFSFGVALYHIGEEKKAISTITKAAKMGSIQAKKLVKKLNAGEVDRSNIFYDIWVE</sequence>
<reference evidence="3 4" key="1">
    <citation type="journal article" date="2014" name="Genome Announc.">
        <title>Draft Genome Sequences of Three Alkaliphilic Bacillus Strains, Bacillus wakoensis JCM 9140T, Bacillus akibai JCM 9157T, and Bacillus hemicellulosilyticus JCM 9152T.</title>
        <authorList>
            <person name="Yuki M."/>
            <person name="Oshima K."/>
            <person name="Suda W."/>
            <person name="Oshida Y."/>
            <person name="Kitamura K."/>
            <person name="Iida T."/>
            <person name="Hattori M."/>
            <person name="Ohkuma M."/>
        </authorList>
    </citation>
    <scope>NUCLEOTIDE SEQUENCE [LARGE SCALE GENOMIC DNA]</scope>
    <source>
        <strain evidence="3 4">JCM 9157</strain>
    </source>
</reference>
<gene>
    <name evidence="3" type="ORF">JCM9157_97</name>
</gene>
<dbReference type="Proteomes" id="UP000018896">
    <property type="component" value="Unassembled WGS sequence"/>
</dbReference>
<evidence type="ECO:0000256" key="1">
    <source>
        <dbReference type="ARBA" id="ARBA00022737"/>
    </source>
</evidence>
<evidence type="ECO:0000313" key="3">
    <source>
        <dbReference type="EMBL" id="GAE33110.1"/>
    </source>
</evidence>
<keyword evidence="2" id="KW-0802">TPR repeat</keyword>
<accession>W4QLW7</accession>
<dbReference type="RefSeq" id="WP_035660942.1">
    <property type="nucleotide sequence ID" value="NZ_BAUV01000001.1"/>
</dbReference>
<dbReference type="EMBL" id="BAUV01000001">
    <property type="protein sequence ID" value="GAE33110.1"/>
    <property type="molecule type" value="Genomic_DNA"/>
</dbReference>
<protein>
    <submittedName>
        <fullName evidence="3">TPR repeat protein</fullName>
    </submittedName>
</protein>
<dbReference type="STRING" id="1236973.JCM9157_97"/>
<dbReference type="SMART" id="SM00028">
    <property type="entry name" value="TPR"/>
    <property type="match status" value="6"/>
</dbReference>
<organism evidence="3 4">
    <name type="scientific">Halalkalibacter akibai (strain ATCC 43226 / DSM 21942 / CIP 109018 / JCM 9157 / 1139)</name>
    <name type="common">Bacillus akibai</name>
    <dbReference type="NCBI Taxonomy" id="1236973"/>
    <lineage>
        <taxon>Bacteria</taxon>
        <taxon>Bacillati</taxon>
        <taxon>Bacillota</taxon>
        <taxon>Bacilli</taxon>
        <taxon>Bacillales</taxon>
        <taxon>Bacillaceae</taxon>
        <taxon>Halalkalibacter</taxon>
    </lineage>
</organism>
<dbReference type="InterPro" id="IPR019734">
    <property type="entry name" value="TPR_rpt"/>
</dbReference>